<protein>
    <recommendedName>
        <fullName evidence="1">cAMP-dependent protein kinase</fullName>
        <ecNumber evidence="1">2.7.11.11</ecNumber>
    </recommendedName>
</protein>
<organism evidence="13 14">
    <name type="scientific">Microbotryum saponariae</name>
    <dbReference type="NCBI Taxonomy" id="289078"/>
    <lineage>
        <taxon>Eukaryota</taxon>
        <taxon>Fungi</taxon>
        <taxon>Dikarya</taxon>
        <taxon>Basidiomycota</taxon>
        <taxon>Pucciniomycotina</taxon>
        <taxon>Microbotryomycetes</taxon>
        <taxon>Microbotryales</taxon>
        <taxon>Microbotryaceae</taxon>
        <taxon>Microbotryum</taxon>
    </lineage>
</organism>
<dbReference type="CDD" id="cd05580">
    <property type="entry name" value="STKc_PKA_like"/>
    <property type="match status" value="1"/>
</dbReference>
<keyword evidence="14" id="KW-1185">Reference proteome</keyword>
<evidence type="ECO:0000256" key="10">
    <source>
        <dbReference type="SAM" id="MobiDB-lite"/>
    </source>
</evidence>
<evidence type="ECO:0000313" key="14">
    <source>
        <dbReference type="Proteomes" id="UP000249723"/>
    </source>
</evidence>
<dbReference type="InterPro" id="IPR008271">
    <property type="entry name" value="Ser/Thr_kinase_AS"/>
</dbReference>
<dbReference type="SUPFAM" id="SSF56112">
    <property type="entry name" value="Protein kinase-like (PK-like)"/>
    <property type="match status" value="1"/>
</dbReference>
<dbReference type="InterPro" id="IPR017441">
    <property type="entry name" value="Protein_kinase_ATP_BS"/>
</dbReference>
<dbReference type="FunFam" id="3.30.200.20:FF:000005">
    <property type="entry name" value="cAMP-dependent protein kinase catalytic subunit"/>
    <property type="match status" value="1"/>
</dbReference>
<dbReference type="InterPro" id="IPR000719">
    <property type="entry name" value="Prot_kinase_dom"/>
</dbReference>
<evidence type="ECO:0000259" key="11">
    <source>
        <dbReference type="PROSITE" id="PS50011"/>
    </source>
</evidence>
<feature type="compositionally biased region" description="Polar residues" evidence="10">
    <location>
        <begin position="139"/>
        <end position="151"/>
    </location>
</feature>
<dbReference type="PANTHER" id="PTHR24353:SF153">
    <property type="entry name" value="CAMP-DEPENDENT PROTEIN KINASE CATALYTIC SUBUNIT 1"/>
    <property type="match status" value="1"/>
</dbReference>
<dbReference type="PROSITE" id="PS00108">
    <property type="entry name" value="PROTEIN_KINASE_ST"/>
    <property type="match status" value="1"/>
</dbReference>
<evidence type="ECO:0000256" key="8">
    <source>
        <dbReference type="ARBA" id="ARBA00047454"/>
    </source>
</evidence>
<keyword evidence="6 9" id="KW-0067">ATP-binding</keyword>
<dbReference type="GO" id="GO:0005829">
    <property type="term" value="C:cytosol"/>
    <property type="evidence" value="ECO:0007669"/>
    <property type="project" value="TreeGrafter"/>
</dbReference>
<dbReference type="GO" id="GO:0005952">
    <property type="term" value="C:cAMP-dependent protein kinase complex"/>
    <property type="evidence" value="ECO:0007669"/>
    <property type="project" value="TreeGrafter"/>
</dbReference>
<feature type="domain" description="AGC-kinase C-terminal" evidence="12">
    <location>
        <begin position="562"/>
        <end position="617"/>
    </location>
</feature>
<dbReference type="Gene3D" id="1.10.510.10">
    <property type="entry name" value="Transferase(Phosphotransferase) domain 1"/>
    <property type="match status" value="1"/>
</dbReference>
<dbReference type="GO" id="GO:0007165">
    <property type="term" value="P:signal transduction"/>
    <property type="evidence" value="ECO:0007669"/>
    <property type="project" value="UniProtKB-ARBA"/>
</dbReference>
<sequence>MGLLSRKKTTSNPPPAISGPIIPAGSALNNHPTATVPAGATHYPSSSGGGGGYGSYSSNKYSHEREQTSGLPSPPGSPIETDYSSKQLQHPLTPPHSAQSYSSRPMQVQQQQAYQTHGGHSSYTKSTSSSREMRDDRTASSNQSGSTAQTSYHERDVQGKLENLGLHGGYHGSDQMSLDNVDMHDGTPTGRPASAATNSTVHGGHSSGGHGGARPTTTAAGAASSSPSHLRQAPLTGGGVPPSRGVSTYSNVSTTQRQTTAGQRPVSTNLSVMSPTPSNTSSASRKTSSRYNLSDFSFNRTLGTGSFGRVHLVRSQHNSRSYAIKVLNKERVVKMKQVEHTNSEREMLERVRHPFLVNLWGTFKDSKNLYMVMDFVAGGELFSLLRKSADSAGRCPPQRFPDPVAKFFAAEVALALDYLHSLDIIYRDLKPENILLGADGHVKITDFGFAKHVPDITWTLCGTPDYLAPEIVQSRGYNKSVDWYALGVLMFEMLAGYPPFFTEDSNPMRLYEKIIAGKVRYPGYFAPEAKDLLKSLLTPDITKRFGNLANGSRDIFSHVWFQEVDWERLYRKEIPAPYVPKVEGDWDSSNFDAYPEVDMSEYGSTGPDPHGHLFTLF</sequence>
<dbReference type="InterPro" id="IPR011009">
    <property type="entry name" value="Kinase-like_dom_sf"/>
</dbReference>
<dbReference type="PANTHER" id="PTHR24353">
    <property type="entry name" value="CYCLIC NUCLEOTIDE-DEPENDENT PROTEIN KINASE"/>
    <property type="match status" value="1"/>
</dbReference>
<evidence type="ECO:0000256" key="9">
    <source>
        <dbReference type="PROSITE-ProRule" id="PRU10141"/>
    </source>
</evidence>
<evidence type="ECO:0000256" key="1">
    <source>
        <dbReference type="ARBA" id="ARBA00012444"/>
    </source>
</evidence>
<feature type="region of interest" description="Disordered" evidence="10">
    <location>
        <begin position="1"/>
        <end position="290"/>
    </location>
</feature>
<keyword evidence="2" id="KW-0723">Serine/threonine-protein kinase</keyword>
<comment type="catalytic activity">
    <reaction evidence="7">
        <text>L-threonyl-[protein] + ATP = O-phospho-L-threonyl-[protein] + ADP + H(+)</text>
        <dbReference type="Rhea" id="RHEA:46608"/>
        <dbReference type="Rhea" id="RHEA-COMP:11060"/>
        <dbReference type="Rhea" id="RHEA-COMP:11605"/>
        <dbReference type="ChEBI" id="CHEBI:15378"/>
        <dbReference type="ChEBI" id="CHEBI:30013"/>
        <dbReference type="ChEBI" id="CHEBI:30616"/>
        <dbReference type="ChEBI" id="CHEBI:61977"/>
        <dbReference type="ChEBI" id="CHEBI:456216"/>
        <dbReference type="EC" id="2.7.11.11"/>
    </reaction>
</comment>
<feature type="compositionally biased region" description="Low complexity" evidence="10">
    <location>
        <begin position="18"/>
        <end position="27"/>
    </location>
</feature>
<feature type="domain" description="Protein kinase" evidence="11">
    <location>
        <begin position="296"/>
        <end position="561"/>
    </location>
</feature>
<dbReference type="Gene3D" id="3.30.200.20">
    <property type="entry name" value="Phosphorylase Kinase, domain 1"/>
    <property type="match status" value="1"/>
</dbReference>
<evidence type="ECO:0000313" key="13">
    <source>
        <dbReference type="EMBL" id="SCZ90158.1"/>
    </source>
</evidence>
<accession>A0A2X0KF07</accession>
<dbReference type="GO" id="GO:0004691">
    <property type="term" value="F:cAMP-dependent protein kinase activity"/>
    <property type="evidence" value="ECO:0007669"/>
    <property type="project" value="UniProtKB-EC"/>
</dbReference>
<feature type="compositionally biased region" description="Low complexity" evidence="10">
    <location>
        <begin position="213"/>
        <end position="229"/>
    </location>
</feature>
<dbReference type="GO" id="GO:0005634">
    <property type="term" value="C:nucleus"/>
    <property type="evidence" value="ECO:0007669"/>
    <property type="project" value="TreeGrafter"/>
</dbReference>
<dbReference type="InterPro" id="IPR000961">
    <property type="entry name" value="AGC-kinase_C"/>
</dbReference>
<feature type="compositionally biased region" description="Polar residues" evidence="10">
    <location>
        <begin position="245"/>
        <end position="277"/>
    </location>
</feature>
<dbReference type="Proteomes" id="UP000249723">
    <property type="component" value="Unassembled WGS sequence"/>
</dbReference>
<keyword evidence="3" id="KW-0808">Transferase</keyword>
<dbReference type="PROSITE" id="PS00107">
    <property type="entry name" value="PROTEIN_KINASE_ATP"/>
    <property type="match status" value="1"/>
</dbReference>
<feature type="binding site" evidence="9">
    <location>
        <position position="334"/>
    </location>
    <ligand>
        <name>ATP</name>
        <dbReference type="ChEBI" id="CHEBI:30616"/>
    </ligand>
</feature>
<dbReference type="FunFam" id="1.10.510.10:FF:000005">
    <property type="entry name" value="cAMP-dependent protein kinase catalytic subunit alpha"/>
    <property type="match status" value="1"/>
</dbReference>
<reference evidence="14" key="1">
    <citation type="submission" date="2016-10" db="EMBL/GenBank/DDBJ databases">
        <authorList>
            <person name="Jeantristanb JTB J.-T."/>
            <person name="Ricardo R."/>
        </authorList>
    </citation>
    <scope>NUCLEOTIDE SEQUENCE [LARGE SCALE GENOMIC DNA]</scope>
</reference>
<feature type="compositionally biased region" description="Low complexity" evidence="10">
    <location>
        <begin position="278"/>
        <end position="290"/>
    </location>
</feature>
<dbReference type="EC" id="2.7.11.11" evidence="1"/>
<gene>
    <name evidence="13" type="ORF">BZ3500_MVSOF-1268-A1-R1_CHR1-3G01809</name>
</gene>
<dbReference type="GO" id="GO:0005524">
    <property type="term" value="F:ATP binding"/>
    <property type="evidence" value="ECO:0007669"/>
    <property type="project" value="UniProtKB-UniRule"/>
</dbReference>
<evidence type="ECO:0000256" key="6">
    <source>
        <dbReference type="ARBA" id="ARBA00022840"/>
    </source>
</evidence>
<evidence type="ECO:0000259" key="12">
    <source>
        <dbReference type="PROSITE" id="PS51285"/>
    </source>
</evidence>
<keyword evidence="5" id="KW-0418">Kinase</keyword>
<evidence type="ECO:0000256" key="3">
    <source>
        <dbReference type="ARBA" id="ARBA00022679"/>
    </source>
</evidence>
<proteinExistence type="predicted"/>
<dbReference type="EMBL" id="FMWP01000014">
    <property type="protein sequence ID" value="SCZ90158.1"/>
    <property type="molecule type" value="Genomic_DNA"/>
</dbReference>
<comment type="catalytic activity">
    <reaction evidence="8">
        <text>L-seryl-[protein] + ATP = O-phospho-L-seryl-[protein] + ADP + H(+)</text>
        <dbReference type="Rhea" id="RHEA:17989"/>
        <dbReference type="Rhea" id="RHEA-COMP:9863"/>
        <dbReference type="Rhea" id="RHEA-COMP:11604"/>
        <dbReference type="ChEBI" id="CHEBI:15378"/>
        <dbReference type="ChEBI" id="CHEBI:29999"/>
        <dbReference type="ChEBI" id="CHEBI:30616"/>
        <dbReference type="ChEBI" id="CHEBI:83421"/>
        <dbReference type="ChEBI" id="CHEBI:456216"/>
        <dbReference type="EC" id="2.7.11.11"/>
    </reaction>
</comment>
<keyword evidence="4 9" id="KW-0547">Nucleotide-binding</keyword>
<dbReference type="Pfam" id="PF00069">
    <property type="entry name" value="Pkinase"/>
    <property type="match status" value="1"/>
</dbReference>
<dbReference type="PROSITE" id="PS50011">
    <property type="entry name" value="PROTEIN_KINASE_DOM"/>
    <property type="match status" value="1"/>
</dbReference>
<dbReference type="PROSITE" id="PS51285">
    <property type="entry name" value="AGC_KINASE_CTER"/>
    <property type="match status" value="1"/>
</dbReference>
<evidence type="ECO:0000256" key="4">
    <source>
        <dbReference type="ARBA" id="ARBA00022741"/>
    </source>
</evidence>
<dbReference type="SMART" id="SM00133">
    <property type="entry name" value="S_TK_X"/>
    <property type="match status" value="1"/>
</dbReference>
<evidence type="ECO:0000256" key="5">
    <source>
        <dbReference type="ARBA" id="ARBA00022777"/>
    </source>
</evidence>
<evidence type="ECO:0000256" key="2">
    <source>
        <dbReference type="ARBA" id="ARBA00022527"/>
    </source>
</evidence>
<dbReference type="STRING" id="289078.A0A2X0KF07"/>
<dbReference type="SMART" id="SM00220">
    <property type="entry name" value="S_TKc"/>
    <property type="match status" value="1"/>
</dbReference>
<evidence type="ECO:0000256" key="7">
    <source>
        <dbReference type="ARBA" id="ARBA00047292"/>
    </source>
</evidence>
<feature type="compositionally biased region" description="Polar residues" evidence="10">
    <location>
        <begin position="82"/>
        <end position="119"/>
    </location>
</feature>
<name>A0A2X0KF07_9BASI</name>
<dbReference type="AlphaFoldDB" id="A0A2X0KF07"/>
<feature type="compositionally biased region" description="Low complexity" evidence="10">
    <location>
        <begin position="121"/>
        <end position="130"/>
    </location>
</feature>
<dbReference type="OrthoDB" id="63267at2759"/>